<feature type="compositionally biased region" description="Low complexity" evidence="1">
    <location>
        <begin position="32"/>
        <end position="44"/>
    </location>
</feature>
<sequence>MHRLLILLFAGLIAACGPTRNEVPSEMGPIRSSSASHVSGAASAGTKELEGEKAVADLRRWYQDTRSDCGGSTAPAFLCTGLMLRSTTSGNFLPWNPNPSSTGVSFSWLRADTNFADLVFNYTNGFIFYPKNEGVAGTGIINVLCVFPMDSDTSSRADNGCGAHPATGASSRPCEEQGINDGATWFSHFNALSASNKYTGQCGWSVRAGQPNTANRFTAFVQGRSRMPLPWWAIQNELRIASWAQNSQVPIRAFFYESGSATGLANARSDQLRYQNTFGSFAPIVRLTLPSSQGGQAAFTYATADQAVQDPGGGPGPGPDPGPGPVPGPDEYLITFEPAPIGAPINGDRPFSEVTNAGAVTVILSRLGISSQSVSGMYGRHVVVSASMVGSIYISGPLVGGVRQPPRELSFTVRVPAGGKLGIYYICADPSSDHELSVGGGEATIACPDGARIDRFYLESPQGTSTIDNIRVKYEGAPYPPQ</sequence>
<protein>
    <submittedName>
        <fullName evidence="2">Uncharacterized protein</fullName>
    </submittedName>
</protein>
<accession>A0ABY4T4W2</accession>
<evidence type="ECO:0000313" key="2">
    <source>
        <dbReference type="EMBL" id="URL59765.1"/>
    </source>
</evidence>
<gene>
    <name evidence="2" type="ORF">IM816_06650</name>
</gene>
<keyword evidence="3" id="KW-1185">Reference proteome</keyword>
<feature type="region of interest" description="Disordered" evidence="1">
    <location>
        <begin position="306"/>
        <end position="330"/>
    </location>
</feature>
<feature type="region of interest" description="Disordered" evidence="1">
    <location>
        <begin position="24"/>
        <end position="46"/>
    </location>
</feature>
<organism evidence="2 3">
    <name type="scientific">Luteibacter flocculans</name>
    <dbReference type="NCBI Taxonomy" id="2780091"/>
    <lineage>
        <taxon>Bacteria</taxon>
        <taxon>Pseudomonadati</taxon>
        <taxon>Pseudomonadota</taxon>
        <taxon>Gammaproteobacteria</taxon>
        <taxon>Lysobacterales</taxon>
        <taxon>Rhodanobacteraceae</taxon>
        <taxon>Luteibacter</taxon>
    </lineage>
</organism>
<dbReference type="EMBL" id="CP063231">
    <property type="protein sequence ID" value="URL59765.1"/>
    <property type="molecule type" value="Genomic_DNA"/>
</dbReference>
<evidence type="ECO:0000313" key="3">
    <source>
        <dbReference type="Proteomes" id="UP001056681"/>
    </source>
</evidence>
<reference evidence="2" key="1">
    <citation type="submission" date="2020-10" db="EMBL/GenBank/DDBJ databases">
        <title>Whole-genome sequence of Luteibacter sp. EIF3.</title>
        <authorList>
            <person name="Friedrich I."/>
            <person name="Hertel R."/>
            <person name="Daniel R."/>
        </authorList>
    </citation>
    <scope>NUCLEOTIDE SEQUENCE</scope>
    <source>
        <strain evidence="2">EIF3</strain>
    </source>
</reference>
<evidence type="ECO:0000256" key="1">
    <source>
        <dbReference type="SAM" id="MobiDB-lite"/>
    </source>
</evidence>
<feature type="compositionally biased region" description="Pro residues" evidence="1">
    <location>
        <begin position="314"/>
        <end position="328"/>
    </location>
</feature>
<dbReference type="Proteomes" id="UP001056681">
    <property type="component" value="Chromosome"/>
</dbReference>
<dbReference type="RefSeq" id="WP_250340268.1">
    <property type="nucleotide sequence ID" value="NZ_CP063231.1"/>
</dbReference>
<name>A0ABY4T4W2_9GAMM</name>
<dbReference type="PROSITE" id="PS51257">
    <property type="entry name" value="PROKAR_LIPOPROTEIN"/>
    <property type="match status" value="1"/>
</dbReference>
<proteinExistence type="predicted"/>